<dbReference type="InterPro" id="IPR050341">
    <property type="entry name" value="PP1_catalytic_subunit"/>
</dbReference>
<evidence type="ECO:0000313" key="2">
    <source>
        <dbReference type="Proteomes" id="UP000005239"/>
    </source>
</evidence>
<dbReference type="GO" id="GO:0016787">
    <property type="term" value="F:hydrolase activity"/>
    <property type="evidence" value="ECO:0007669"/>
    <property type="project" value="InterPro"/>
</dbReference>
<name>A0A2A6C5J5_PRIPA</name>
<keyword evidence="2" id="KW-1185">Reference proteome</keyword>
<dbReference type="AlphaFoldDB" id="A0A2A6C5J5"/>
<dbReference type="PRINTS" id="PR00114">
    <property type="entry name" value="STPHPHTASE"/>
</dbReference>
<proteinExistence type="predicted"/>
<dbReference type="SUPFAM" id="SSF56300">
    <property type="entry name" value="Metallo-dependent phosphatases"/>
    <property type="match status" value="1"/>
</dbReference>
<dbReference type="PANTHER" id="PTHR11668:SF491">
    <property type="entry name" value="SERINE_THREONINE-PROTEIN PHOSPHATASE"/>
    <property type="match status" value="1"/>
</dbReference>
<reference evidence="1" key="2">
    <citation type="submission" date="2022-06" db="UniProtKB">
        <authorList>
            <consortium name="EnsemblMetazoa"/>
        </authorList>
    </citation>
    <scope>IDENTIFICATION</scope>
    <source>
        <strain evidence="1">PS312</strain>
    </source>
</reference>
<protein>
    <submittedName>
        <fullName evidence="1">Uncharacterized protein</fullName>
    </submittedName>
</protein>
<dbReference type="PANTHER" id="PTHR11668">
    <property type="entry name" value="SERINE/THREONINE PROTEIN PHOSPHATASE"/>
    <property type="match status" value="1"/>
</dbReference>
<accession>A0A2A6C5J5</accession>
<dbReference type="OrthoDB" id="445564at2759"/>
<accession>A0A8R1UF67</accession>
<reference evidence="2" key="1">
    <citation type="journal article" date="2008" name="Nat. Genet.">
        <title>The Pristionchus pacificus genome provides a unique perspective on nematode lifestyle and parasitism.</title>
        <authorList>
            <person name="Dieterich C."/>
            <person name="Clifton S.W."/>
            <person name="Schuster L.N."/>
            <person name="Chinwalla A."/>
            <person name="Delehaunty K."/>
            <person name="Dinkelacker I."/>
            <person name="Fulton L."/>
            <person name="Fulton R."/>
            <person name="Godfrey J."/>
            <person name="Minx P."/>
            <person name="Mitreva M."/>
            <person name="Roeseler W."/>
            <person name="Tian H."/>
            <person name="Witte H."/>
            <person name="Yang S.P."/>
            <person name="Wilson R.K."/>
            <person name="Sommer R.J."/>
        </authorList>
    </citation>
    <scope>NUCLEOTIDE SEQUENCE [LARGE SCALE GENOMIC DNA]</scope>
    <source>
        <strain evidence="2">PS312</strain>
    </source>
</reference>
<gene>
    <name evidence="1" type="primary">WBGene00107038</name>
</gene>
<organism evidence="1 2">
    <name type="scientific">Pristionchus pacificus</name>
    <name type="common">Parasitic nematode worm</name>
    <dbReference type="NCBI Taxonomy" id="54126"/>
    <lineage>
        <taxon>Eukaryota</taxon>
        <taxon>Metazoa</taxon>
        <taxon>Ecdysozoa</taxon>
        <taxon>Nematoda</taxon>
        <taxon>Chromadorea</taxon>
        <taxon>Rhabditida</taxon>
        <taxon>Rhabditina</taxon>
        <taxon>Diplogasteromorpha</taxon>
        <taxon>Diplogasteroidea</taxon>
        <taxon>Neodiplogasteridae</taxon>
        <taxon>Pristionchus</taxon>
    </lineage>
</organism>
<dbReference type="Proteomes" id="UP000005239">
    <property type="component" value="Unassembled WGS sequence"/>
</dbReference>
<dbReference type="Gene3D" id="3.60.21.10">
    <property type="match status" value="1"/>
</dbReference>
<evidence type="ECO:0000313" key="1">
    <source>
        <dbReference type="EnsemblMetazoa" id="PPA17484.1"/>
    </source>
</evidence>
<sequence length="131" mass="14557">MRSLVGRSHDRFKPNSVRGVSVHFGEDVLHSTMAQLGVKLIVRGHQMMMNGFNFFGTDKLVTVFTAASYHPDKPNRGATMEIDRTGSIRFHFIAPGDQKDFTDEHGDANQLDIGYHVSSEEKKMTGGGPHI</sequence>
<dbReference type="EnsemblMetazoa" id="PPA17484.1">
    <property type="protein sequence ID" value="PPA17484.1"/>
    <property type="gene ID" value="WBGene00107038"/>
</dbReference>
<dbReference type="InterPro" id="IPR006186">
    <property type="entry name" value="Ser/Thr-sp_prot-phosphatase"/>
</dbReference>
<dbReference type="InterPro" id="IPR029052">
    <property type="entry name" value="Metallo-depent_PP-like"/>
</dbReference>